<gene>
    <name evidence="1" type="ORF">Krac_3997</name>
</gene>
<dbReference type="AlphaFoldDB" id="D6TXN3"/>
<comment type="caution">
    <text evidence="1">The sequence shown here is derived from an EMBL/GenBank/DDBJ whole genome shotgun (WGS) entry which is preliminary data.</text>
</comment>
<name>D6TXN3_KTERA</name>
<dbReference type="Proteomes" id="UP000004508">
    <property type="component" value="Unassembled WGS sequence"/>
</dbReference>
<dbReference type="STRING" id="485913.Krac_3997"/>
<proteinExistence type="predicted"/>
<organism evidence="1 2">
    <name type="scientific">Ktedonobacter racemifer DSM 44963</name>
    <dbReference type="NCBI Taxonomy" id="485913"/>
    <lineage>
        <taxon>Bacteria</taxon>
        <taxon>Bacillati</taxon>
        <taxon>Chloroflexota</taxon>
        <taxon>Ktedonobacteria</taxon>
        <taxon>Ktedonobacterales</taxon>
        <taxon>Ktedonobacteraceae</taxon>
        <taxon>Ktedonobacter</taxon>
    </lineage>
</organism>
<keyword evidence="2" id="KW-1185">Reference proteome</keyword>
<protein>
    <submittedName>
        <fullName evidence="1">Uncharacterized protein</fullName>
    </submittedName>
</protein>
<dbReference type="InParanoid" id="D6TXN3"/>
<accession>D6TXN3</accession>
<evidence type="ECO:0000313" key="2">
    <source>
        <dbReference type="Proteomes" id="UP000004508"/>
    </source>
</evidence>
<reference evidence="1 2" key="1">
    <citation type="journal article" date="2011" name="Stand. Genomic Sci.">
        <title>Non-contiguous finished genome sequence and contextual data of the filamentous soil bacterium Ktedonobacter racemifer type strain (SOSP1-21).</title>
        <authorList>
            <person name="Chang Y.J."/>
            <person name="Land M."/>
            <person name="Hauser L."/>
            <person name="Chertkov O."/>
            <person name="Del Rio T.G."/>
            <person name="Nolan M."/>
            <person name="Copeland A."/>
            <person name="Tice H."/>
            <person name="Cheng J.F."/>
            <person name="Lucas S."/>
            <person name="Han C."/>
            <person name="Goodwin L."/>
            <person name="Pitluck S."/>
            <person name="Ivanova N."/>
            <person name="Ovchinikova G."/>
            <person name="Pati A."/>
            <person name="Chen A."/>
            <person name="Palaniappan K."/>
            <person name="Mavromatis K."/>
            <person name="Liolios K."/>
            <person name="Brettin T."/>
            <person name="Fiebig A."/>
            <person name="Rohde M."/>
            <person name="Abt B."/>
            <person name="Goker M."/>
            <person name="Detter J.C."/>
            <person name="Woyke T."/>
            <person name="Bristow J."/>
            <person name="Eisen J.A."/>
            <person name="Markowitz V."/>
            <person name="Hugenholtz P."/>
            <person name="Kyrpides N.C."/>
            <person name="Klenk H.P."/>
            <person name="Lapidus A."/>
        </authorList>
    </citation>
    <scope>NUCLEOTIDE SEQUENCE [LARGE SCALE GENOMIC DNA]</scope>
    <source>
        <strain evidence="2">DSM 44963</strain>
    </source>
</reference>
<dbReference type="EMBL" id="ADVG01000003">
    <property type="protein sequence ID" value="EFH83080.1"/>
    <property type="molecule type" value="Genomic_DNA"/>
</dbReference>
<evidence type="ECO:0000313" key="1">
    <source>
        <dbReference type="EMBL" id="EFH83080.1"/>
    </source>
</evidence>
<sequence length="39" mass="4490">MSIVAEKPKLHTNFLKQGYLIQENFVSPEQCTHFLDLVA</sequence>